<keyword evidence="3" id="KW-1185">Reference proteome</keyword>
<dbReference type="SUPFAM" id="SSF53474">
    <property type="entry name" value="alpha/beta-Hydrolases"/>
    <property type="match status" value="1"/>
</dbReference>
<dbReference type="Pfam" id="PF00561">
    <property type="entry name" value="Abhydrolase_1"/>
    <property type="match status" value="1"/>
</dbReference>
<feature type="domain" description="AB hydrolase-1" evidence="1">
    <location>
        <begin position="17"/>
        <end position="242"/>
    </location>
</feature>
<dbReference type="InterPro" id="IPR000073">
    <property type="entry name" value="AB_hydrolase_1"/>
</dbReference>
<dbReference type="Gene3D" id="3.40.50.1820">
    <property type="entry name" value="alpha/beta hydrolase"/>
    <property type="match status" value="1"/>
</dbReference>
<dbReference type="STRING" id="1121357.SAMN05661109_01215"/>
<dbReference type="NCBIfam" id="TIGR02427">
    <property type="entry name" value="protocat_pcaD"/>
    <property type="match status" value="1"/>
</dbReference>
<dbReference type="PANTHER" id="PTHR43798">
    <property type="entry name" value="MONOACYLGLYCEROL LIPASE"/>
    <property type="match status" value="1"/>
</dbReference>
<dbReference type="GO" id="GO:0042952">
    <property type="term" value="P:beta-ketoadipate pathway"/>
    <property type="evidence" value="ECO:0007669"/>
    <property type="project" value="InterPro"/>
</dbReference>
<dbReference type="InterPro" id="IPR029058">
    <property type="entry name" value="AB_hydrolase_fold"/>
</dbReference>
<dbReference type="Proteomes" id="UP000198929">
    <property type="component" value="Unassembled WGS sequence"/>
</dbReference>
<dbReference type="PRINTS" id="PR00111">
    <property type="entry name" value="ABHYDROLASE"/>
</dbReference>
<dbReference type="RefSeq" id="WP_092257663.1">
    <property type="nucleotide sequence ID" value="NZ_CP047199.1"/>
</dbReference>
<evidence type="ECO:0000313" key="2">
    <source>
        <dbReference type="EMBL" id="SER87012.1"/>
    </source>
</evidence>
<dbReference type="InterPro" id="IPR026968">
    <property type="entry name" value="PcaD/CatD"/>
</dbReference>
<dbReference type="GO" id="GO:0047570">
    <property type="term" value="F:3-oxoadipate enol-lactonase activity"/>
    <property type="evidence" value="ECO:0007669"/>
    <property type="project" value="InterPro"/>
</dbReference>
<dbReference type="AlphaFoldDB" id="A0A1H9SPS0"/>
<evidence type="ECO:0000259" key="1">
    <source>
        <dbReference type="Pfam" id="PF00561"/>
    </source>
</evidence>
<reference evidence="3" key="1">
    <citation type="submission" date="2016-10" db="EMBL/GenBank/DDBJ databases">
        <authorList>
            <person name="Varghese N."/>
            <person name="Submissions S."/>
        </authorList>
    </citation>
    <scope>NUCLEOTIDE SEQUENCE [LARGE SCALE GENOMIC DNA]</scope>
    <source>
        <strain evidence="3">DSM 20524</strain>
    </source>
</reference>
<protein>
    <submittedName>
        <fullName evidence="2">3-oxoadipate enol-lactonase</fullName>
    </submittedName>
</protein>
<dbReference type="PANTHER" id="PTHR43798:SF29">
    <property type="entry name" value="AB HYDROLASE-1 DOMAIN-CONTAINING PROTEIN"/>
    <property type="match status" value="1"/>
</dbReference>
<name>A0A1H9SPS0_9CORY</name>
<dbReference type="InterPro" id="IPR050266">
    <property type="entry name" value="AB_hydrolase_sf"/>
</dbReference>
<dbReference type="EMBL" id="FOGQ01000004">
    <property type="protein sequence ID" value="SER87012.1"/>
    <property type="molecule type" value="Genomic_DNA"/>
</dbReference>
<sequence length="254" mass="26669">MITLDHVELGNKNSSRTLVFLGSIASTTAMWAPQFKALADDYRIIAVNHRGHGDSPVADVTPGVTTMADLADDVLHTLNQLDVEEFAVIGLSLGGAIAQYLAAHCPQVTKAVFCCTAAYFGGPEKWVPRAELTRREGLDPMVDGVVGLWFTPDYADKNPSTVAEARDMILSTSGEGYAQCSDALSTWDFTDSLGKIACPVLTIAGDGDQSTPPQVVSAIAAGVSGSSTSVVVPGAHVPTLESPAEFTQALQAFL</sequence>
<proteinExistence type="predicted"/>
<gene>
    <name evidence="2" type="ORF">SAMN05661109_01215</name>
</gene>
<evidence type="ECO:0000313" key="3">
    <source>
        <dbReference type="Proteomes" id="UP000198929"/>
    </source>
</evidence>
<accession>A0A1H9SPS0</accession>
<organism evidence="2 3">
    <name type="scientific">Corynebacterium cystitidis DSM 20524</name>
    <dbReference type="NCBI Taxonomy" id="1121357"/>
    <lineage>
        <taxon>Bacteria</taxon>
        <taxon>Bacillati</taxon>
        <taxon>Actinomycetota</taxon>
        <taxon>Actinomycetes</taxon>
        <taxon>Mycobacteriales</taxon>
        <taxon>Corynebacteriaceae</taxon>
        <taxon>Corynebacterium</taxon>
    </lineage>
</organism>